<keyword evidence="1" id="KW-1133">Transmembrane helix</keyword>
<keyword evidence="1" id="KW-0472">Membrane</keyword>
<evidence type="ECO:0000313" key="2">
    <source>
        <dbReference type="EMBL" id="MFK2904401.1"/>
    </source>
</evidence>
<name>A0ABW8JW82_9GAMM</name>
<keyword evidence="3" id="KW-1185">Reference proteome</keyword>
<keyword evidence="1" id="KW-0812">Transmembrane</keyword>
<sequence length="114" mass="12332">MSRWKSLRLSHVVIATLLVIVIVLVKIVWFAHPAWGGSQGQTRFTVRIDPAAAERIRAWRQAQGLPSPPVAPGEVALAPSQAVPALTSFVRECGNSGHQPLLRDEGGQVFATCQ</sequence>
<organism evidence="2 3">
    <name type="scientific">Dyella ginsengisoli</name>
    <dbReference type="NCBI Taxonomy" id="363848"/>
    <lineage>
        <taxon>Bacteria</taxon>
        <taxon>Pseudomonadati</taxon>
        <taxon>Pseudomonadota</taxon>
        <taxon>Gammaproteobacteria</taxon>
        <taxon>Lysobacterales</taxon>
        <taxon>Rhodanobacteraceae</taxon>
        <taxon>Dyella</taxon>
    </lineage>
</organism>
<feature type="transmembrane region" description="Helical" evidence="1">
    <location>
        <begin position="12"/>
        <end position="31"/>
    </location>
</feature>
<accession>A0ABW8JW82</accession>
<evidence type="ECO:0000313" key="3">
    <source>
        <dbReference type="Proteomes" id="UP001620460"/>
    </source>
</evidence>
<gene>
    <name evidence="2" type="ORF">ISP17_10525</name>
</gene>
<proteinExistence type="predicted"/>
<dbReference type="RefSeq" id="WP_404632888.1">
    <property type="nucleotide sequence ID" value="NZ_JADIKM010000003.1"/>
</dbReference>
<evidence type="ECO:0000256" key="1">
    <source>
        <dbReference type="SAM" id="Phobius"/>
    </source>
</evidence>
<dbReference type="EMBL" id="JADIKM010000003">
    <property type="protein sequence ID" value="MFK2904401.1"/>
    <property type="molecule type" value="Genomic_DNA"/>
</dbReference>
<reference evidence="2 3" key="1">
    <citation type="submission" date="2020-10" db="EMBL/GenBank/DDBJ databases">
        <title>Phylogeny of dyella-like bacteria.</title>
        <authorList>
            <person name="Fu J."/>
        </authorList>
    </citation>
    <scope>NUCLEOTIDE SEQUENCE [LARGE SCALE GENOMIC DNA]</scope>
    <source>
        <strain evidence="2 3">Gsoil3046</strain>
    </source>
</reference>
<comment type="caution">
    <text evidence="2">The sequence shown here is derived from an EMBL/GenBank/DDBJ whole genome shotgun (WGS) entry which is preliminary data.</text>
</comment>
<protein>
    <submittedName>
        <fullName evidence="2">Uncharacterized protein</fullName>
    </submittedName>
</protein>
<dbReference type="Proteomes" id="UP001620460">
    <property type="component" value="Unassembled WGS sequence"/>
</dbReference>